<dbReference type="Gene3D" id="3.30.565.10">
    <property type="entry name" value="Histidine kinase-like ATPase, C-terminal domain"/>
    <property type="match status" value="1"/>
</dbReference>
<name>A0A934SNV9_9MICO</name>
<feature type="domain" description="Histidine kinase/HSP90-like ATPase" evidence="3">
    <location>
        <begin position="321"/>
        <end position="412"/>
    </location>
</feature>
<protein>
    <recommendedName>
        <fullName evidence="3">Histidine kinase/HSP90-like ATPase domain-containing protein</fullName>
    </recommendedName>
</protein>
<feature type="transmembrane region" description="Helical" evidence="2">
    <location>
        <begin position="35"/>
        <end position="53"/>
    </location>
</feature>
<feature type="transmembrane region" description="Helical" evidence="2">
    <location>
        <begin position="125"/>
        <end position="153"/>
    </location>
</feature>
<organism evidence="4 5">
    <name type="scientific">Lacisediminihabitans changchengi</name>
    <dbReference type="NCBI Taxonomy" id="2787634"/>
    <lineage>
        <taxon>Bacteria</taxon>
        <taxon>Bacillati</taxon>
        <taxon>Actinomycetota</taxon>
        <taxon>Actinomycetes</taxon>
        <taxon>Micrococcales</taxon>
        <taxon>Microbacteriaceae</taxon>
        <taxon>Lacisediminihabitans</taxon>
    </lineage>
</organism>
<dbReference type="InterPro" id="IPR003594">
    <property type="entry name" value="HATPase_dom"/>
</dbReference>
<sequence>MAASRASYPGRPPAPQPTQAKQPRNPISRRQIEAVASRSVAMFGLVFGAQTVPATLEQMNLLRPGWALVFVIAIYGGLLVSVVCSIARRFVREINTYIAAVFLLAMVAWPFVTLNPQAVAAERPWLWYLCTVATACAAVAFSSWVATGYLFVAPIAYGIVRMLPSGGGKSIESAGLDVAYAVVLGGAVLLIITLLRQASGSVDTAQSTALSRYAHAVRQHATELERVQVDAIVHDSVLTTLLSAARAYTPEAKELATRMAGDAMGHLKDAAAATPDDDATVSLSQLTQRIIGASATQPAPFELRTRDIEPGSIPAQSAEAVYSAAVQAMVNSLQHAGDEGVTRWLAIRGSADGGIQVDVGDTGSGFTLKNVPTERIGVRVSIIERVANAGGLVRVDSAPGAGTVVSIRWPRPQLPDPADIVLGEVTA</sequence>
<dbReference type="AlphaFoldDB" id="A0A934SNV9"/>
<dbReference type="Proteomes" id="UP000636458">
    <property type="component" value="Unassembled WGS sequence"/>
</dbReference>
<dbReference type="EMBL" id="JAEPES010000005">
    <property type="protein sequence ID" value="MBK4348881.1"/>
    <property type="molecule type" value="Genomic_DNA"/>
</dbReference>
<reference evidence="4" key="1">
    <citation type="submission" date="2021-01" db="EMBL/GenBank/DDBJ databases">
        <title>Lacisediminihabitans sp. nov. strain G11-30, isolated from Antarctic Soil.</title>
        <authorList>
            <person name="Li J."/>
        </authorList>
    </citation>
    <scope>NUCLEOTIDE SEQUENCE</scope>
    <source>
        <strain evidence="4">G11-30</strain>
    </source>
</reference>
<dbReference type="InterPro" id="IPR036890">
    <property type="entry name" value="HATPase_C_sf"/>
</dbReference>
<evidence type="ECO:0000313" key="5">
    <source>
        <dbReference type="Proteomes" id="UP000636458"/>
    </source>
</evidence>
<keyword evidence="2" id="KW-1133">Transmembrane helix</keyword>
<feature type="transmembrane region" description="Helical" evidence="2">
    <location>
        <begin position="65"/>
        <end position="87"/>
    </location>
</feature>
<feature type="transmembrane region" description="Helical" evidence="2">
    <location>
        <begin position="174"/>
        <end position="195"/>
    </location>
</feature>
<dbReference type="SUPFAM" id="SSF55874">
    <property type="entry name" value="ATPase domain of HSP90 chaperone/DNA topoisomerase II/histidine kinase"/>
    <property type="match status" value="1"/>
</dbReference>
<evidence type="ECO:0000256" key="1">
    <source>
        <dbReference type="SAM" id="MobiDB-lite"/>
    </source>
</evidence>
<feature type="transmembrane region" description="Helical" evidence="2">
    <location>
        <begin position="94"/>
        <end position="113"/>
    </location>
</feature>
<feature type="region of interest" description="Disordered" evidence="1">
    <location>
        <begin position="1"/>
        <end position="27"/>
    </location>
</feature>
<keyword evidence="2" id="KW-0812">Transmembrane</keyword>
<proteinExistence type="predicted"/>
<evidence type="ECO:0000259" key="3">
    <source>
        <dbReference type="Pfam" id="PF02518"/>
    </source>
</evidence>
<evidence type="ECO:0000256" key="2">
    <source>
        <dbReference type="SAM" id="Phobius"/>
    </source>
</evidence>
<evidence type="ECO:0000313" key="4">
    <source>
        <dbReference type="EMBL" id="MBK4348881.1"/>
    </source>
</evidence>
<keyword evidence="5" id="KW-1185">Reference proteome</keyword>
<gene>
    <name evidence="4" type="ORF">IV501_14675</name>
</gene>
<accession>A0A934SNV9</accession>
<dbReference type="Pfam" id="PF02518">
    <property type="entry name" value="HATPase_c"/>
    <property type="match status" value="1"/>
</dbReference>
<keyword evidence="2" id="KW-0472">Membrane</keyword>
<comment type="caution">
    <text evidence="4">The sequence shown here is derived from an EMBL/GenBank/DDBJ whole genome shotgun (WGS) entry which is preliminary data.</text>
</comment>